<name>A0AAJ2UJ74_9ACTN</name>
<dbReference type="RefSeq" id="WP_319688295.1">
    <property type="nucleotide sequence ID" value="NZ_JARAWN010000002.1"/>
</dbReference>
<feature type="signal peptide" evidence="1">
    <location>
        <begin position="1"/>
        <end position="28"/>
    </location>
</feature>
<protein>
    <submittedName>
        <fullName evidence="2">VCBS repeat-containing protein</fullName>
    </submittedName>
</protein>
<accession>A0AAJ2UJ74</accession>
<proteinExistence type="predicted"/>
<dbReference type="InterPro" id="IPR028994">
    <property type="entry name" value="Integrin_alpha_N"/>
</dbReference>
<feature type="chain" id="PRO_5042513940" evidence="1">
    <location>
        <begin position="29"/>
        <end position="151"/>
    </location>
</feature>
<organism evidence="2 3">
    <name type="scientific">Streptomyces europaeiscabiei</name>
    <dbReference type="NCBI Taxonomy" id="146819"/>
    <lineage>
        <taxon>Bacteria</taxon>
        <taxon>Bacillati</taxon>
        <taxon>Actinomycetota</taxon>
        <taxon>Actinomycetes</taxon>
        <taxon>Kitasatosporales</taxon>
        <taxon>Streptomycetaceae</taxon>
        <taxon>Streptomyces</taxon>
    </lineage>
</organism>
<sequence length="151" mass="15519">MHLSGVVRALLLPLIAGAALVAPTPATAAPVITAQPPQLPSQSTLFTSNTTISGRTFQVVLLYSVRLLTNGEIQVPGSPANRIQTFAMYSRDDVNSDGHTDFAAVNSSTGAARWWAGDGAGHVSTTAGTLTVLSPVVGTTPALLNGGVYTF</sequence>
<dbReference type="SUPFAM" id="SSF69318">
    <property type="entry name" value="Integrin alpha N-terminal domain"/>
    <property type="match status" value="1"/>
</dbReference>
<reference evidence="2" key="1">
    <citation type="journal article" date="2023" name="Microb. Genom.">
        <title>Mesoterricola silvestris gen. nov., sp. nov., Mesoterricola sediminis sp. nov., Geothrix oryzae sp. nov., Geothrix edaphica sp. nov., Geothrix rubra sp. nov., and Geothrix limicola sp. nov., six novel members of Acidobacteriota isolated from soils.</title>
        <authorList>
            <person name="Weisberg A.J."/>
            <person name="Pearce E."/>
            <person name="Kramer C.G."/>
            <person name="Chang J.H."/>
            <person name="Clarke C.R."/>
        </authorList>
    </citation>
    <scope>NUCLEOTIDE SEQUENCE</scope>
    <source>
        <strain evidence="2">ND06-05F</strain>
    </source>
</reference>
<keyword evidence="1" id="KW-0732">Signal</keyword>
<evidence type="ECO:0000313" key="2">
    <source>
        <dbReference type="EMBL" id="MDX3128306.1"/>
    </source>
</evidence>
<dbReference type="EMBL" id="JARAWN010000002">
    <property type="protein sequence ID" value="MDX3128306.1"/>
    <property type="molecule type" value="Genomic_DNA"/>
</dbReference>
<gene>
    <name evidence="2" type="ORF">PV367_00420</name>
</gene>
<evidence type="ECO:0000313" key="3">
    <source>
        <dbReference type="Proteomes" id="UP001273589"/>
    </source>
</evidence>
<evidence type="ECO:0000256" key="1">
    <source>
        <dbReference type="SAM" id="SignalP"/>
    </source>
</evidence>
<dbReference type="AlphaFoldDB" id="A0AAJ2UJ74"/>
<comment type="caution">
    <text evidence="2">The sequence shown here is derived from an EMBL/GenBank/DDBJ whole genome shotgun (WGS) entry which is preliminary data.</text>
</comment>
<dbReference type="Proteomes" id="UP001273589">
    <property type="component" value="Unassembled WGS sequence"/>
</dbReference>